<protein>
    <submittedName>
        <fullName evidence="1">Uncharacterized protein</fullName>
    </submittedName>
</protein>
<dbReference type="EMBL" id="BOOQ01000019">
    <property type="protein sequence ID" value="GII46681.1"/>
    <property type="molecule type" value="Genomic_DNA"/>
</dbReference>
<organism evidence="1 2">
    <name type="scientific">Planotetraspora silvatica</name>
    <dbReference type="NCBI Taxonomy" id="234614"/>
    <lineage>
        <taxon>Bacteria</taxon>
        <taxon>Bacillati</taxon>
        <taxon>Actinomycetota</taxon>
        <taxon>Actinomycetes</taxon>
        <taxon>Streptosporangiales</taxon>
        <taxon>Streptosporangiaceae</taxon>
        <taxon>Planotetraspora</taxon>
    </lineage>
</organism>
<gene>
    <name evidence="1" type="ORF">Psi02_31050</name>
</gene>
<name>A0A8J3UNV6_9ACTN</name>
<proteinExistence type="predicted"/>
<reference evidence="1" key="1">
    <citation type="submission" date="2021-01" db="EMBL/GenBank/DDBJ databases">
        <title>Whole genome shotgun sequence of Planotetraspora silvatica NBRC 100141.</title>
        <authorList>
            <person name="Komaki H."/>
            <person name="Tamura T."/>
        </authorList>
    </citation>
    <scope>NUCLEOTIDE SEQUENCE</scope>
    <source>
        <strain evidence="1">NBRC 100141</strain>
    </source>
</reference>
<dbReference type="Proteomes" id="UP000644610">
    <property type="component" value="Unassembled WGS sequence"/>
</dbReference>
<sequence>MLVLGIRKARILSDGIRVDWRLPGEEPLLWAADVVAGATTWWLDGQPAGFDILAHRIRLVCLD</sequence>
<evidence type="ECO:0000313" key="2">
    <source>
        <dbReference type="Proteomes" id="UP000644610"/>
    </source>
</evidence>
<dbReference type="AlphaFoldDB" id="A0A8J3UNV6"/>
<keyword evidence="2" id="KW-1185">Reference proteome</keyword>
<accession>A0A8J3UNV6</accession>
<comment type="caution">
    <text evidence="1">The sequence shown here is derived from an EMBL/GenBank/DDBJ whole genome shotgun (WGS) entry which is preliminary data.</text>
</comment>
<evidence type="ECO:0000313" key="1">
    <source>
        <dbReference type="EMBL" id="GII46681.1"/>
    </source>
</evidence>